<dbReference type="OrthoDB" id="5826599at2"/>
<dbReference type="EMBL" id="BBMR01000005">
    <property type="protein sequence ID" value="GAL19998.1"/>
    <property type="molecule type" value="Genomic_DNA"/>
</dbReference>
<accession>A0A090RZR1</accession>
<organism evidence="1 2">
    <name type="scientific">Vibrio maritimus</name>
    <dbReference type="NCBI Taxonomy" id="990268"/>
    <lineage>
        <taxon>Bacteria</taxon>
        <taxon>Pseudomonadati</taxon>
        <taxon>Pseudomonadota</taxon>
        <taxon>Gammaproteobacteria</taxon>
        <taxon>Vibrionales</taxon>
        <taxon>Vibrionaceae</taxon>
        <taxon>Vibrio</taxon>
    </lineage>
</organism>
<name>A0A090RZR1_9VIBR</name>
<reference evidence="1 2" key="2">
    <citation type="submission" date="2014-09" db="EMBL/GenBank/DDBJ databases">
        <authorList>
            <consortium name="NBRP consortium"/>
            <person name="Sawabe T."/>
            <person name="Meirelles P."/>
            <person name="Nakanishi M."/>
            <person name="Sayaka M."/>
            <person name="Hattori M."/>
            <person name="Ohkuma M."/>
        </authorList>
    </citation>
    <scope>NUCLEOTIDE SEQUENCE [LARGE SCALE GENOMIC DNA]</scope>
    <source>
        <strain evidence="2">JCM19235</strain>
    </source>
</reference>
<evidence type="ECO:0008006" key="3">
    <source>
        <dbReference type="Google" id="ProtNLM"/>
    </source>
</evidence>
<protein>
    <recommendedName>
        <fullName evidence="3">Nitrate/nitrite sensing protein domain-containing protein</fullName>
    </recommendedName>
</protein>
<proteinExistence type="predicted"/>
<sequence>MFVLISLVLSLCILAAIYHYAKVTEAKVERKYQLVVHLRELVTLIRQHRTATHYQLMFDQKKVKQLEKIEIAMEESCLKLVNVAHFDNKPLYRVLHSNVKLLTRSWKKHSVSKNQIVHGKLIRQTLFLVDEIFMAWLMDVDREELQQEYRNVWQGVIDSLDCLTQLRICIDGADSELGKQRILHYCKQMHRKVNHLSLVGPLSVPSPMYSTTITKIEELISHPETPLDKEFLYQLTSELSELIFTTYDGLVSEIASDLYQPVPSIMTV</sequence>
<reference evidence="1 2" key="1">
    <citation type="submission" date="2014-09" db="EMBL/GenBank/DDBJ databases">
        <title>Vibrio maritimus JCM 19235. (C45) whole genome shotgun sequence.</title>
        <authorList>
            <person name="Sawabe T."/>
            <person name="Meirelles P."/>
            <person name="Nakanishi M."/>
            <person name="Sayaka M."/>
            <person name="Hattori M."/>
            <person name="Ohkuma M."/>
        </authorList>
    </citation>
    <scope>NUCLEOTIDE SEQUENCE [LARGE SCALE GENOMIC DNA]</scope>
    <source>
        <strain evidence="2">JCM19235</strain>
    </source>
</reference>
<dbReference type="Proteomes" id="UP000029228">
    <property type="component" value="Unassembled WGS sequence"/>
</dbReference>
<keyword evidence="2" id="KW-1185">Reference proteome</keyword>
<evidence type="ECO:0000313" key="2">
    <source>
        <dbReference type="Proteomes" id="UP000029228"/>
    </source>
</evidence>
<dbReference type="AlphaFoldDB" id="A0A090RZR1"/>
<comment type="caution">
    <text evidence="1">The sequence shown here is derived from an EMBL/GenBank/DDBJ whole genome shotgun (WGS) entry which is preliminary data.</text>
</comment>
<dbReference type="STRING" id="990268.JCM19235_4198"/>
<evidence type="ECO:0000313" key="1">
    <source>
        <dbReference type="EMBL" id="GAL19998.1"/>
    </source>
</evidence>
<gene>
    <name evidence="1" type="ORF">JCM19235_4198</name>
</gene>